<dbReference type="Pfam" id="PF00188">
    <property type="entry name" value="CAP"/>
    <property type="match status" value="1"/>
</dbReference>
<dbReference type="Gene3D" id="3.40.33.10">
    <property type="entry name" value="CAP"/>
    <property type="match status" value="2"/>
</dbReference>
<dbReference type="OrthoDB" id="337038at2759"/>
<dbReference type="CDD" id="cd05382">
    <property type="entry name" value="CAP_GAPR1-like"/>
    <property type="match status" value="1"/>
</dbReference>
<dbReference type="SUPFAM" id="SSF55797">
    <property type="entry name" value="PR-1-like"/>
    <property type="match status" value="2"/>
</dbReference>
<gene>
    <name evidence="3" type="ORF">TASK_LOCUS3707</name>
</gene>
<sequence length="340" mass="37914">MALDKTAQEWAETLFQKDNVTNSPLSNKGEIGESISKRTSTSEEVDISGSDLAAQWYNDIRSYDFDSATGPAGREHILKKSITREKRVNAQGQERTVVREVIETKTADGNIHRRIIETFVDDDDTDQYSGQQNGLPSPQIIPPQPSKQSMLEFSEEMLKLHNRYRRLHGAPDLVLNSRLNTMAQEWADFLVDEICLSNSGFTIDGVRLGENITSRWSNGELEESASDVVSNWYQESSRFKYGREPVSIQGIGNFTQMVWASSRNLGVGRAIRIARNDESTEKPPNPLSSKIVVVCFYFPPGNVATYFTDNVHPPLAEKEASGRPISTSASNQPPSLAKPT</sequence>
<dbReference type="Proteomes" id="UP000282613">
    <property type="component" value="Unassembled WGS sequence"/>
</dbReference>
<dbReference type="InterPro" id="IPR014044">
    <property type="entry name" value="CAP_dom"/>
</dbReference>
<reference evidence="5" key="1">
    <citation type="submission" date="2017-02" db="UniProtKB">
        <authorList>
            <consortium name="WormBaseParasite"/>
        </authorList>
    </citation>
    <scope>IDENTIFICATION</scope>
</reference>
<dbReference type="WBParaSite" id="TASK_0000370601-mRNA-1">
    <property type="protein sequence ID" value="TASK_0000370601-mRNA-1"/>
    <property type="gene ID" value="TASK_0000370601"/>
</dbReference>
<evidence type="ECO:0000259" key="2">
    <source>
        <dbReference type="SMART" id="SM00198"/>
    </source>
</evidence>
<evidence type="ECO:0000313" key="5">
    <source>
        <dbReference type="WBParaSite" id="TASK_0000370601-mRNA-1"/>
    </source>
</evidence>
<evidence type="ECO:0000256" key="1">
    <source>
        <dbReference type="SAM" id="MobiDB-lite"/>
    </source>
</evidence>
<dbReference type="EMBL" id="UYRS01018309">
    <property type="protein sequence ID" value="VDK32222.1"/>
    <property type="molecule type" value="Genomic_DNA"/>
</dbReference>
<dbReference type="InterPro" id="IPR035940">
    <property type="entry name" value="CAP_sf"/>
</dbReference>
<organism evidence="5">
    <name type="scientific">Taenia asiatica</name>
    <name type="common">Asian tapeworm</name>
    <dbReference type="NCBI Taxonomy" id="60517"/>
    <lineage>
        <taxon>Eukaryota</taxon>
        <taxon>Metazoa</taxon>
        <taxon>Spiralia</taxon>
        <taxon>Lophotrochozoa</taxon>
        <taxon>Platyhelminthes</taxon>
        <taxon>Cestoda</taxon>
        <taxon>Eucestoda</taxon>
        <taxon>Cyclophyllidea</taxon>
        <taxon>Taeniidae</taxon>
        <taxon>Taenia</taxon>
    </lineage>
</organism>
<protein>
    <submittedName>
        <fullName evidence="5">SCP domain-containing protein</fullName>
    </submittedName>
</protein>
<name>A0A0R3W1S1_TAEAS</name>
<feature type="region of interest" description="Disordered" evidence="1">
    <location>
        <begin position="123"/>
        <end position="143"/>
    </location>
</feature>
<dbReference type="SMART" id="SM00198">
    <property type="entry name" value="SCP"/>
    <property type="match status" value="1"/>
</dbReference>
<proteinExistence type="predicted"/>
<evidence type="ECO:0000313" key="4">
    <source>
        <dbReference type="Proteomes" id="UP000282613"/>
    </source>
</evidence>
<dbReference type="InterPro" id="IPR001283">
    <property type="entry name" value="CRISP-related"/>
</dbReference>
<accession>A0A0R3W1S1</accession>
<dbReference type="PRINTS" id="PR00837">
    <property type="entry name" value="V5TPXLIKE"/>
</dbReference>
<feature type="compositionally biased region" description="Polar residues" evidence="1">
    <location>
        <begin position="324"/>
        <end position="334"/>
    </location>
</feature>
<dbReference type="AlphaFoldDB" id="A0A0R3W1S1"/>
<reference evidence="3 4" key="2">
    <citation type="submission" date="2018-11" db="EMBL/GenBank/DDBJ databases">
        <authorList>
            <consortium name="Pathogen Informatics"/>
        </authorList>
    </citation>
    <scope>NUCLEOTIDE SEQUENCE [LARGE SCALE GENOMIC DNA]</scope>
</reference>
<dbReference type="InterPro" id="IPR034113">
    <property type="entry name" value="SCP_GAPR1-like"/>
</dbReference>
<feature type="region of interest" description="Disordered" evidence="1">
    <location>
        <begin position="314"/>
        <end position="340"/>
    </location>
</feature>
<dbReference type="PANTHER" id="PTHR10334">
    <property type="entry name" value="CYSTEINE-RICH SECRETORY PROTEIN-RELATED"/>
    <property type="match status" value="1"/>
</dbReference>
<keyword evidence="4" id="KW-1185">Reference proteome</keyword>
<feature type="region of interest" description="Disordered" evidence="1">
    <location>
        <begin position="21"/>
        <end position="42"/>
    </location>
</feature>
<evidence type="ECO:0000313" key="3">
    <source>
        <dbReference type="EMBL" id="VDK32222.1"/>
    </source>
</evidence>
<feature type="domain" description="SCP" evidence="2">
    <location>
        <begin position="152"/>
        <end position="305"/>
    </location>
</feature>